<reference evidence="3" key="1">
    <citation type="submission" date="2019-08" db="EMBL/GenBank/DDBJ databases">
        <title>The improved chromosome-level genome for the pearl oyster Pinctada fucata martensii using PacBio sequencing and Hi-C.</title>
        <authorList>
            <person name="Zheng Z."/>
        </authorList>
    </citation>
    <scope>NUCLEOTIDE SEQUENCE</scope>
    <source>
        <strain evidence="3">ZZ-2019</strain>
        <tissue evidence="3">Adductor muscle</tissue>
    </source>
</reference>
<sequence>MPSHLKDKTFLDVLVIHGHKGERRHESLDEFVQQIEDEQVKVALFNKGEWGFTAKEYHQYITEDALDRCCLIFLFMDEFFIRDWVHISSTEPIGKLLYDSKRKYRLIPIQAIPPEKLDNRKLPMPLDSLTPLTYYRKDQQYLTNLRRILAKNKHKRKEAEENHKRIQEEWLKNNFNEYKDMPNTEEDGEWPNDKPSQSIPAGKNTYIYVEKAEYVISGNKNKVKNVYFSPNTQEEYEESQSHRPSTRFQHTDSTETGYHSMNFPDNGDESRDCGPYSTGVNEASLSSPGTPLDNIASMTDCMTPKNNSKEIQQKFHSFTPTELTGQPRQSVYSPQRT</sequence>
<evidence type="ECO:0000313" key="4">
    <source>
        <dbReference type="Proteomes" id="UP001186944"/>
    </source>
</evidence>
<feature type="coiled-coil region" evidence="1">
    <location>
        <begin position="142"/>
        <end position="169"/>
    </location>
</feature>
<dbReference type="AlphaFoldDB" id="A0AA88Y2V5"/>
<dbReference type="InterPro" id="IPR035897">
    <property type="entry name" value="Toll_tir_struct_dom_sf"/>
</dbReference>
<feature type="compositionally biased region" description="Polar residues" evidence="2">
    <location>
        <begin position="278"/>
        <end position="289"/>
    </location>
</feature>
<feature type="compositionally biased region" description="Polar residues" evidence="2">
    <location>
        <begin position="314"/>
        <end position="337"/>
    </location>
</feature>
<evidence type="ECO:0008006" key="5">
    <source>
        <dbReference type="Google" id="ProtNLM"/>
    </source>
</evidence>
<gene>
    <name evidence="3" type="ORF">FSP39_008645</name>
</gene>
<name>A0AA88Y2V5_PINIB</name>
<feature type="region of interest" description="Disordered" evidence="2">
    <location>
        <begin position="178"/>
        <end position="201"/>
    </location>
</feature>
<keyword evidence="4" id="KW-1185">Reference proteome</keyword>
<organism evidence="3 4">
    <name type="scientific">Pinctada imbricata</name>
    <name type="common">Atlantic pearl-oyster</name>
    <name type="synonym">Pinctada martensii</name>
    <dbReference type="NCBI Taxonomy" id="66713"/>
    <lineage>
        <taxon>Eukaryota</taxon>
        <taxon>Metazoa</taxon>
        <taxon>Spiralia</taxon>
        <taxon>Lophotrochozoa</taxon>
        <taxon>Mollusca</taxon>
        <taxon>Bivalvia</taxon>
        <taxon>Autobranchia</taxon>
        <taxon>Pteriomorphia</taxon>
        <taxon>Pterioida</taxon>
        <taxon>Pterioidea</taxon>
        <taxon>Pteriidae</taxon>
        <taxon>Pinctada</taxon>
    </lineage>
</organism>
<dbReference type="EMBL" id="VSWD01000007">
    <property type="protein sequence ID" value="KAK3097325.1"/>
    <property type="molecule type" value="Genomic_DNA"/>
</dbReference>
<dbReference type="Proteomes" id="UP001186944">
    <property type="component" value="Unassembled WGS sequence"/>
</dbReference>
<feature type="region of interest" description="Disordered" evidence="2">
    <location>
        <begin position="232"/>
        <end position="337"/>
    </location>
</feature>
<evidence type="ECO:0000313" key="3">
    <source>
        <dbReference type="EMBL" id="KAK3097325.1"/>
    </source>
</evidence>
<dbReference type="Gene3D" id="3.40.50.10140">
    <property type="entry name" value="Toll/interleukin-1 receptor homology (TIR) domain"/>
    <property type="match status" value="1"/>
</dbReference>
<protein>
    <recommendedName>
        <fullName evidence="5">TIR domain-containing protein</fullName>
    </recommendedName>
</protein>
<accession>A0AA88Y2V5</accession>
<evidence type="ECO:0000256" key="2">
    <source>
        <dbReference type="SAM" id="MobiDB-lite"/>
    </source>
</evidence>
<keyword evidence="1" id="KW-0175">Coiled coil</keyword>
<comment type="caution">
    <text evidence="3">The sequence shown here is derived from an EMBL/GenBank/DDBJ whole genome shotgun (WGS) entry which is preliminary data.</text>
</comment>
<proteinExistence type="predicted"/>
<evidence type="ECO:0000256" key="1">
    <source>
        <dbReference type="SAM" id="Coils"/>
    </source>
</evidence>